<dbReference type="PROSITE" id="PS51184">
    <property type="entry name" value="JMJC"/>
    <property type="match status" value="1"/>
</dbReference>
<dbReference type="InterPro" id="IPR041667">
    <property type="entry name" value="Cupin_8"/>
</dbReference>
<dbReference type="OrthoDB" id="47172at2759"/>
<comment type="similarity">
    <text evidence="1">Belongs to the JARID1 histone demethylase family.</text>
</comment>
<dbReference type="AlphaFoldDB" id="A0A830HE46"/>
<feature type="compositionally biased region" description="Basic and acidic residues" evidence="2">
    <location>
        <begin position="56"/>
        <end position="75"/>
    </location>
</feature>
<feature type="compositionally biased region" description="Polar residues" evidence="2">
    <location>
        <begin position="109"/>
        <end position="128"/>
    </location>
</feature>
<dbReference type="SUPFAM" id="SSF51197">
    <property type="entry name" value="Clavaminate synthase-like"/>
    <property type="match status" value="1"/>
</dbReference>
<name>A0A830HE46_9CHLO</name>
<feature type="region of interest" description="Disordered" evidence="2">
    <location>
        <begin position="31"/>
        <end position="131"/>
    </location>
</feature>
<dbReference type="SMART" id="SM00558">
    <property type="entry name" value="JmjC"/>
    <property type="match status" value="1"/>
</dbReference>
<accession>A0A830HE46</accession>
<feature type="domain" description="JmjC" evidence="3">
    <location>
        <begin position="486"/>
        <end position="682"/>
    </location>
</feature>
<evidence type="ECO:0000256" key="1">
    <source>
        <dbReference type="ARBA" id="ARBA00006801"/>
    </source>
</evidence>
<evidence type="ECO:0000313" key="5">
    <source>
        <dbReference type="Proteomes" id="UP000660262"/>
    </source>
</evidence>
<protein>
    <recommendedName>
        <fullName evidence="3">JmjC domain-containing protein</fullName>
    </recommendedName>
</protein>
<dbReference type="Proteomes" id="UP000660262">
    <property type="component" value="Unassembled WGS sequence"/>
</dbReference>
<evidence type="ECO:0000256" key="2">
    <source>
        <dbReference type="SAM" id="MobiDB-lite"/>
    </source>
</evidence>
<dbReference type="Pfam" id="PF13621">
    <property type="entry name" value="Cupin_8"/>
    <property type="match status" value="1"/>
</dbReference>
<dbReference type="InterPro" id="IPR003347">
    <property type="entry name" value="JmjC_dom"/>
</dbReference>
<evidence type="ECO:0000259" key="3">
    <source>
        <dbReference type="PROSITE" id="PS51184"/>
    </source>
</evidence>
<dbReference type="PANTHER" id="PTHR12461:SF105">
    <property type="entry name" value="HYPOXIA-INDUCIBLE FACTOR 1-ALPHA INHIBITOR"/>
    <property type="match status" value="1"/>
</dbReference>
<feature type="region of interest" description="Disordered" evidence="2">
    <location>
        <begin position="586"/>
        <end position="607"/>
    </location>
</feature>
<reference evidence="4" key="1">
    <citation type="submission" date="2020-10" db="EMBL/GenBank/DDBJ databases">
        <title>Unveiling of a novel bifunctional photoreceptor, Dualchrome1, isolated from a cosmopolitan green alga.</title>
        <authorList>
            <person name="Suzuki S."/>
            <person name="Kawachi M."/>
        </authorList>
    </citation>
    <scope>NUCLEOTIDE SEQUENCE</scope>
    <source>
        <strain evidence="4">NIES 2893</strain>
    </source>
</reference>
<keyword evidence="5" id="KW-1185">Reference proteome</keyword>
<comment type="caution">
    <text evidence="4">The sequence shown here is derived from an EMBL/GenBank/DDBJ whole genome shotgun (WGS) entry which is preliminary data.</text>
</comment>
<organism evidence="4 5">
    <name type="scientific">Pycnococcus provasolii</name>
    <dbReference type="NCBI Taxonomy" id="41880"/>
    <lineage>
        <taxon>Eukaryota</taxon>
        <taxon>Viridiplantae</taxon>
        <taxon>Chlorophyta</taxon>
        <taxon>Pseudoscourfieldiophyceae</taxon>
        <taxon>Pseudoscourfieldiales</taxon>
        <taxon>Pycnococcaceae</taxon>
        <taxon>Pycnococcus</taxon>
    </lineage>
</organism>
<evidence type="ECO:0000313" key="4">
    <source>
        <dbReference type="EMBL" id="GHP04783.1"/>
    </source>
</evidence>
<gene>
    <name evidence="4" type="ORF">PPROV_000353600</name>
</gene>
<dbReference type="Gene3D" id="2.60.120.650">
    <property type="entry name" value="Cupin"/>
    <property type="match status" value="1"/>
</dbReference>
<dbReference type="EMBL" id="BNJQ01000008">
    <property type="protein sequence ID" value="GHP04783.1"/>
    <property type="molecule type" value="Genomic_DNA"/>
</dbReference>
<proteinExistence type="inferred from homology"/>
<sequence length="682" mass="73328">MDASLSPSLPPTDAASYASFAARRTSRLRRLVSRRFGDDDDNPSTTMPPMKAPALSREDKHLLETQARAEHERRVSGAAVRQKNGASLNDDNDDKEEVGFMGARGGLYDSSSSRQSNGEAGKTSTSSAHENEPAVIALDTQRKQLQGPPMECWKVTQATTRALTKGAAAKAAAAQGFTPAYVANVSAAFDLLGEKLAQVHVLALDLCSSLADRISANWMARGVPNAAKGVRRATAAYAEGNFADTIEHAQTVLRLHVMDSRPSTWRIVERIDSCTVLLPLCAAAHMQLASRQLGSMEAEMHALAAVRCADMLWLVSGPRSIAAPLCERMSKLAQPMAAASRHASGFVKGDDAYRIPTELPEAHPLIRAFETTKGARRVERIAASDLTVEMFRQGAFRDATPLVITGACNTPPPWAKDLGVLVARHGHRVVPVECGRHRVVGGSGVHSRVMRFDEFVHAFIAPKAPARTADAVVCEQYARWLGGTKSSSPPPWYAPRASELGAGQDAGFLAQHAVLEQLGISSDVPIPGYATVGVTTHDAHAWIGGAGSCTPCHWDAHENLHVQLGGYKFVRLFAPSESARLYPEHAAPTDNADDEDGKASTESVDGSQGNFSAVDIMSPDASKRFPAYADATFVDCVLAPGDALYIPWGWWHYCEALTASVSVNFWFDRPHAQLAHIMQSSA</sequence>
<dbReference type="PANTHER" id="PTHR12461">
    <property type="entry name" value="HYPOXIA-INDUCIBLE FACTOR 1 ALPHA INHIBITOR-RELATED"/>
    <property type="match status" value="1"/>
</dbReference>